<dbReference type="InterPro" id="IPR007627">
    <property type="entry name" value="RNA_pol_sigma70_r2"/>
</dbReference>
<protein>
    <submittedName>
        <fullName evidence="6">DNA-directed RNA polymerase sigma-70 factor</fullName>
    </submittedName>
</protein>
<evidence type="ECO:0000256" key="1">
    <source>
        <dbReference type="ARBA" id="ARBA00010641"/>
    </source>
</evidence>
<keyword evidence="7" id="KW-1185">Reference proteome</keyword>
<dbReference type="Pfam" id="PF04542">
    <property type="entry name" value="Sigma70_r2"/>
    <property type="match status" value="1"/>
</dbReference>
<dbReference type="EMBL" id="AP024702">
    <property type="protein sequence ID" value="BCX49054.1"/>
    <property type="molecule type" value="Genomic_DNA"/>
</dbReference>
<accession>A0ABM7REP2</accession>
<dbReference type="InterPro" id="IPR013325">
    <property type="entry name" value="RNA_pol_sigma_r2"/>
</dbReference>
<evidence type="ECO:0000313" key="7">
    <source>
        <dbReference type="Proteomes" id="UP001374893"/>
    </source>
</evidence>
<dbReference type="PANTHER" id="PTHR43133:SF51">
    <property type="entry name" value="RNA POLYMERASE SIGMA FACTOR"/>
    <property type="match status" value="1"/>
</dbReference>
<dbReference type="Gene3D" id="1.10.10.10">
    <property type="entry name" value="Winged helix-like DNA-binding domain superfamily/Winged helix DNA-binding domain"/>
    <property type="match status" value="1"/>
</dbReference>
<organism evidence="6 7">
    <name type="scientific">Haloferula helveola</name>
    <dbReference type="NCBI Taxonomy" id="490095"/>
    <lineage>
        <taxon>Bacteria</taxon>
        <taxon>Pseudomonadati</taxon>
        <taxon>Verrucomicrobiota</taxon>
        <taxon>Verrucomicrobiia</taxon>
        <taxon>Verrucomicrobiales</taxon>
        <taxon>Verrucomicrobiaceae</taxon>
        <taxon>Haloferula</taxon>
    </lineage>
</organism>
<evidence type="ECO:0000259" key="5">
    <source>
        <dbReference type="Pfam" id="PF04542"/>
    </source>
</evidence>
<dbReference type="RefSeq" id="WP_338685498.1">
    <property type="nucleotide sequence ID" value="NZ_AP024702.1"/>
</dbReference>
<dbReference type="InterPro" id="IPR036388">
    <property type="entry name" value="WH-like_DNA-bd_sf"/>
</dbReference>
<proteinExistence type="inferred from homology"/>
<name>A0ABM7REP2_9BACT</name>
<feature type="domain" description="RNA polymerase sigma-70 region 2" evidence="5">
    <location>
        <begin position="26"/>
        <end position="89"/>
    </location>
</feature>
<gene>
    <name evidence="6" type="ORF">HAHE_29620</name>
</gene>
<dbReference type="InterPro" id="IPR013324">
    <property type="entry name" value="RNA_pol_sigma_r3/r4-like"/>
</dbReference>
<keyword evidence="4" id="KW-0804">Transcription</keyword>
<dbReference type="GO" id="GO:0000428">
    <property type="term" value="C:DNA-directed RNA polymerase complex"/>
    <property type="evidence" value="ECO:0007669"/>
    <property type="project" value="UniProtKB-KW"/>
</dbReference>
<dbReference type="SUPFAM" id="SSF88659">
    <property type="entry name" value="Sigma3 and sigma4 domains of RNA polymerase sigma factors"/>
    <property type="match status" value="1"/>
</dbReference>
<dbReference type="NCBIfam" id="TIGR02937">
    <property type="entry name" value="sigma70-ECF"/>
    <property type="match status" value="1"/>
</dbReference>
<dbReference type="Proteomes" id="UP001374893">
    <property type="component" value="Chromosome"/>
</dbReference>
<evidence type="ECO:0000256" key="3">
    <source>
        <dbReference type="ARBA" id="ARBA00023082"/>
    </source>
</evidence>
<dbReference type="SUPFAM" id="SSF88946">
    <property type="entry name" value="Sigma2 domain of RNA polymerase sigma factors"/>
    <property type="match status" value="1"/>
</dbReference>
<sequence>MGAEEYSQGSESGPVAGFSDLLTGEQDFLRALIRTIGVPASDVADVLQDANLYLVSHQGKYIPGTNFRAWAAQVVRFRSLNYFRSRKRRPMVNLSEQALDLIAGEVVLRFDETHSRLQKLGQCLAQLTEEQRQLLAAVYGKGISLKDLAHARRSSHAAVRKTVSRIRQALKACIESRPED</sequence>
<dbReference type="InterPro" id="IPR039425">
    <property type="entry name" value="RNA_pol_sigma-70-like"/>
</dbReference>
<dbReference type="InterPro" id="IPR014284">
    <property type="entry name" value="RNA_pol_sigma-70_dom"/>
</dbReference>
<keyword evidence="2" id="KW-0805">Transcription regulation</keyword>
<dbReference type="PANTHER" id="PTHR43133">
    <property type="entry name" value="RNA POLYMERASE ECF-TYPE SIGMA FACTO"/>
    <property type="match status" value="1"/>
</dbReference>
<evidence type="ECO:0000313" key="6">
    <source>
        <dbReference type="EMBL" id="BCX49054.1"/>
    </source>
</evidence>
<comment type="similarity">
    <text evidence="1">Belongs to the sigma-70 factor family. ECF subfamily.</text>
</comment>
<keyword evidence="6" id="KW-0240">DNA-directed RNA polymerase</keyword>
<dbReference type="Gene3D" id="1.10.1740.10">
    <property type="match status" value="1"/>
</dbReference>
<evidence type="ECO:0000256" key="4">
    <source>
        <dbReference type="ARBA" id="ARBA00023163"/>
    </source>
</evidence>
<evidence type="ECO:0000256" key="2">
    <source>
        <dbReference type="ARBA" id="ARBA00023015"/>
    </source>
</evidence>
<keyword evidence="3" id="KW-0731">Sigma factor</keyword>
<reference evidence="6 7" key="1">
    <citation type="submission" date="2021-06" db="EMBL/GenBank/DDBJ databases">
        <title>Complete genome of Haloferula helveola possessing various polysaccharide degrading enzymes.</title>
        <authorList>
            <person name="Takami H."/>
            <person name="Huang C."/>
            <person name="Hamasaki K."/>
        </authorList>
    </citation>
    <scope>NUCLEOTIDE SEQUENCE [LARGE SCALE GENOMIC DNA]</scope>
    <source>
        <strain evidence="6 7">CN-1</strain>
    </source>
</reference>